<dbReference type="EMBL" id="OZ034818">
    <property type="protein sequence ID" value="CAL1390252.1"/>
    <property type="molecule type" value="Genomic_DNA"/>
</dbReference>
<keyword evidence="5" id="KW-1185">Reference proteome</keyword>
<accession>A0AAV2EX18</accession>
<evidence type="ECO:0000256" key="1">
    <source>
        <dbReference type="ARBA" id="ARBA00007626"/>
    </source>
</evidence>
<proteinExistence type="inferred from homology"/>
<dbReference type="Proteomes" id="UP001497516">
    <property type="component" value="Chromosome 5"/>
</dbReference>
<dbReference type="PROSITE" id="PS51375">
    <property type="entry name" value="PPR"/>
    <property type="match status" value="1"/>
</dbReference>
<comment type="similarity">
    <text evidence="1">Belongs to the PPR family. P subfamily.</text>
</comment>
<dbReference type="GO" id="GO:0003729">
    <property type="term" value="F:mRNA binding"/>
    <property type="evidence" value="ECO:0007669"/>
    <property type="project" value="UniProtKB-ARBA"/>
</dbReference>
<evidence type="ECO:0000256" key="3">
    <source>
        <dbReference type="PROSITE-ProRule" id="PRU00708"/>
    </source>
</evidence>
<dbReference type="PANTHER" id="PTHR45717">
    <property type="entry name" value="OS12G0527900 PROTEIN"/>
    <property type="match status" value="1"/>
</dbReference>
<protein>
    <recommendedName>
        <fullName evidence="6">Pentatricopeptide repeat-containing protein</fullName>
    </recommendedName>
</protein>
<name>A0AAV2EX18_9ROSI</name>
<evidence type="ECO:0008006" key="6">
    <source>
        <dbReference type="Google" id="ProtNLM"/>
    </source>
</evidence>
<feature type="repeat" description="PPR" evidence="3">
    <location>
        <begin position="375"/>
        <end position="409"/>
    </location>
</feature>
<dbReference type="Pfam" id="PF13812">
    <property type="entry name" value="PPR_3"/>
    <property type="match status" value="1"/>
</dbReference>
<dbReference type="PANTHER" id="PTHR45717:SF13">
    <property type="entry name" value="OS02G0796400 PROTEIN"/>
    <property type="match status" value="1"/>
</dbReference>
<reference evidence="4 5" key="1">
    <citation type="submission" date="2024-04" db="EMBL/GenBank/DDBJ databases">
        <authorList>
            <person name="Fracassetti M."/>
        </authorList>
    </citation>
    <scope>NUCLEOTIDE SEQUENCE [LARGE SCALE GENOMIC DNA]</scope>
</reference>
<dbReference type="GO" id="GO:0005739">
    <property type="term" value="C:mitochondrion"/>
    <property type="evidence" value="ECO:0007669"/>
    <property type="project" value="TreeGrafter"/>
</dbReference>
<dbReference type="InterPro" id="IPR011990">
    <property type="entry name" value="TPR-like_helical_dom_sf"/>
</dbReference>
<gene>
    <name evidence="4" type="ORF">LTRI10_LOCUS31050</name>
</gene>
<evidence type="ECO:0000256" key="2">
    <source>
        <dbReference type="ARBA" id="ARBA00022737"/>
    </source>
</evidence>
<dbReference type="InterPro" id="IPR002885">
    <property type="entry name" value="PPR_rpt"/>
</dbReference>
<evidence type="ECO:0000313" key="5">
    <source>
        <dbReference type="Proteomes" id="UP001497516"/>
    </source>
</evidence>
<dbReference type="Pfam" id="PF01535">
    <property type="entry name" value="PPR"/>
    <property type="match status" value="1"/>
</dbReference>
<dbReference type="AlphaFoldDB" id="A0AAV2EX18"/>
<sequence length="549" mass="62167">MAIRAFISSLRRQTKTTTTSLFRDSSLFLRASSPNSCCSVELQSEARFLSSVASPSHVTGRRSLKDKDSRLRFPSGESPTTLLKNWTNEGRKVAVSELKPRYKKLLGAKRYRDALEILEWMEIHCKNQMSVEDHANGLELTLKMRGITKAEEYFERLPSSASRKAALFPILCSYVRQRDTTKAEAFMVKMNKLGLILDAHPFNEMMKLYMATSQHLKVQHVIEQMKQNQIPRNVLSYNLWMCACGEALEVNRAEMVYMEMVDDQTVEVGWSGLCTLANVYIKAGIVDKALVATKNAEKKLSPSKRRGYFFLMTMYSSLKNKEGVLRVWEASKAVGGGRISCADYICVLSCLVKLGAIVEAEGVFVEWESNCRNYDMRVANVLLGTYVRSGMMEKAESFHYHTIEKGGNPNYKTWEILIEGWVKTQKMDKAVSAMKKGLSRLKSCHWRPSENILMPIAEYFKQQGNLEEANDYLRIIHHLGVSSLPLYKLLLGFHLQAQKPVHHILSMMEKDEIEMDDEISALVRASKSSAISDTGHGSFGQFGCPHSSE</sequence>
<keyword evidence="2" id="KW-0677">Repeat</keyword>
<evidence type="ECO:0000313" key="4">
    <source>
        <dbReference type="EMBL" id="CAL1390252.1"/>
    </source>
</evidence>
<organism evidence="4 5">
    <name type="scientific">Linum trigynum</name>
    <dbReference type="NCBI Taxonomy" id="586398"/>
    <lineage>
        <taxon>Eukaryota</taxon>
        <taxon>Viridiplantae</taxon>
        <taxon>Streptophyta</taxon>
        <taxon>Embryophyta</taxon>
        <taxon>Tracheophyta</taxon>
        <taxon>Spermatophyta</taxon>
        <taxon>Magnoliopsida</taxon>
        <taxon>eudicotyledons</taxon>
        <taxon>Gunneridae</taxon>
        <taxon>Pentapetalae</taxon>
        <taxon>rosids</taxon>
        <taxon>fabids</taxon>
        <taxon>Malpighiales</taxon>
        <taxon>Linaceae</taxon>
        <taxon>Linum</taxon>
    </lineage>
</organism>
<dbReference type="Gene3D" id="1.25.40.10">
    <property type="entry name" value="Tetratricopeptide repeat domain"/>
    <property type="match status" value="2"/>
</dbReference>